<proteinExistence type="predicted"/>
<accession>A0A9D8KWA5</accession>
<organism evidence="1 2">
    <name type="scientific">Stenotrophomonas nitritireducens</name>
    <dbReference type="NCBI Taxonomy" id="83617"/>
    <lineage>
        <taxon>Bacteria</taxon>
        <taxon>Pseudomonadati</taxon>
        <taxon>Pseudomonadota</taxon>
        <taxon>Gammaproteobacteria</taxon>
        <taxon>Lysobacterales</taxon>
        <taxon>Lysobacteraceae</taxon>
        <taxon>Stenotrophomonas</taxon>
    </lineage>
</organism>
<protein>
    <submittedName>
        <fullName evidence="1">Polyisoprenoid-binding protein</fullName>
    </submittedName>
</protein>
<dbReference type="SUPFAM" id="SSF101874">
    <property type="entry name" value="YceI-like"/>
    <property type="match status" value="1"/>
</dbReference>
<dbReference type="Proteomes" id="UP000664815">
    <property type="component" value="Unassembled WGS sequence"/>
</dbReference>
<dbReference type="InterPro" id="IPR036761">
    <property type="entry name" value="TTHA0802/YceI-like_sf"/>
</dbReference>
<comment type="caution">
    <text evidence="1">The sequence shown here is derived from an EMBL/GenBank/DDBJ whole genome shotgun (WGS) entry which is preliminary data.</text>
</comment>
<feature type="non-terminal residue" evidence="1">
    <location>
        <position position="1"/>
    </location>
</feature>
<evidence type="ECO:0000313" key="1">
    <source>
        <dbReference type="EMBL" id="MBN8797963.1"/>
    </source>
</evidence>
<gene>
    <name evidence="1" type="ORF">J0H45_01185</name>
</gene>
<dbReference type="EMBL" id="JAFKMG010000135">
    <property type="protein sequence ID" value="MBN8797963.1"/>
    <property type="molecule type" value="Genomic_DNA"/>
</dbReference>
<name>A0A9D8KWA5_9GAMM</name>
<reference evidence="1" key="1">
    <citation type="submission" date="2021-02" db="EMBL/GenBank/DDBJ databases">
        <title>Thiocyanate and organic carbon inputs drive convergent selection for specific autotrophic Afipia and Thiobacillus strains within complex microbiomes.</title>
        <authorList>
            <person name="Huddy R.J."/>
            <person name="Sachdeva R."/>
            <person name="Kadzinga F."/>
            <person name="Kantor R.S."/>
            <person name="Harrison S.T.L."/>
            <person name="Banfield J.F."/>
        </authorList>
    </citation>
    <scope>NUCLEOTIDE SEQUENCE</scope>
    <source>
        <strain evidence="1">SCN18_10_11_15_R1_P_69_7</strain>
    </source>
</reference>
<sequence length="67" mass="7645">RLTIRGISRREVLHLEEPECARPGYDCDLVSRGTVLRGRYGMDSWQIALSDRVTFILRTRLVGAPES</sequence>
<dbReference type="AlphaFoldDB" id="A0A9D8KWA5"/>
<evidence type="ECO:0000313" key="2">
    <source>
        <dbReference type="Proteomes" id="UP000664815"/>
    </source>
</evidence>